<comment type="caution">
    <text evidence="2">The sequence shown here is derived from an EMBL/GenBank/DDBJ whole genome shotgun (WGS) entry which is preliminary data.</text>
</comment>
<dbReference type="PANTHER" id="PTHR13316">
    <property type="entry name" value="ZINC FINGER, CCHC DOMAIN CONTAINING 8"/>
    <property type="match status" value="1"/>
</dbReference>
<feature type="region of interest" description="Disordered" evidence="1">
    <location>
        <begin position="342"/>
        <end position="380"/>
    </location>
</feature>
<protein>
    <recommendedName>
        <fullName evidence="4">Zinc finger CCHC domain-containing protein 8</fullName>
    </recommendedName>
</protein>
<sequence>MEKNRDMEAVGEDNVIRGDHEVHYMDSQDSEILEENLFFFDASAMTAWPTLTTQYDTTQSASTLGVLPQDNTLMDEEPPYDPDAEYVQPGAKQCFNCMATDHIVSDCPYKRDPQHISLARADYGSRGGNTTRSVRLHEAEEDFKRRTGFARTFEPGYVQGELLRESLGLSKVYGGGNEDLPWYYTMCDWGYPPGWVSDIDPRSKIMERLKSTRKYELNDQFPALTIFDDEGSELPLGANIDHLDTSPLNIPSPIPDNTLDLPPAPRTPPLEPPPGPMPPPPPPPDDIPPPPPDFPPPLPKGPPPASPPPPDSLPFPPQRWAHYRTTLFQSERLPISLVSRPLPALSEAPPPPPSGLPPPPPSAPPPPSPPQPAKELTEQEKRRLLWEQIVAANS</sequence>
<proteinExistence type="predicted"/>
<feature type="compositionally biased region" description="Pro residues" evidence="1">
    <location>
        <begin position="348"/>
        <end position="372"/>
    </location>
</feature>
<organism evidence="2 3">
    <name type="scientific">Rhizoctonia solani</name>
    <dbReference type="NCBI Taxonomy" id="456999"/>
    <lineage>
        <taxon>Eukaryota</taxon>
        <taxon>Fungi</taxon>
        <taxon>Dikarya</taxon>
        <taxon>Basidiomycota</taxon>
        <taxon>Agaricomycotina</taxon>
        <taxon>Agaricomycetes</taxon>
        <taxon>Cantharellales</taxon>
        <taxon>Ceratobasidiaceae</taxon>
        <taxon>Rhizoctonia</taxon>
    </lineage>
</organism>
<dbReference type="AlphaFoldDB" id="A0A8H3H2C8"/>
<dbReference type="Proteomes" id="UP000663861">
    <property type="component" value="Unassembled WGS sequence"/>
</dbReference>
<dbReference type="PANTHER" id="PTHR13316:SF0">
    <property type="entry name" value="ZINC FINGER CCHC DOMAIN-CONTAINING PROTEIN 8"/>
    <property type="match status" value="1"/>
</dbReference>
<evidence type="ECO:0008006" key="4">
    <source>
        <dbReference type="Google" id="ProtNLM"/>
    </source>
</evidence>
<accession>A0A8H3H2C8</accession>
<evidence type="ECO:0000256" key="1">
    <source>
        <dbReference type="SAM" id="MobiDB-lite"/>
    </source>
</evidence>
<reference evidence="2" key="1">
    <citation type="submission" date="2021-01" db="EMBL/GenBank/DDBJ databases">
        <authorList>
            <person name="Kaushik A."/>
        </authorList>
    </citation>
    <scope>NUCLEOTIDE SEQUENCE</scope>
    <source>
        <strain evidence="2">AG4-RS23</strain>
    </source>
</reference>
<evidence type="ECO:0000313" key="3">
    <source>
        <dbReference type="Proteomes" id="UP000663861"/>
    </source>
</evidence>
<dbReference type="GO" id="GO:0003723">
    <property type="term" value="F:RNA binding"/>
    <property type="evidence" value="ECO:0007669"/>
    <property type="project" value="TreeGrafter"/>
</dbReference>
<feature type="compositionally biased region" description="Pro residues" evidence="1">
    <location>
        <begin position="262"/>
        <end position="317"/>
    </location>
</feature>
<dbReference type="GO" id="GO:0071013">
    <property type="term" value="C:catalytic step 2 spliceosome"/>
    <property type="evidence" value="ECO:0007669"/>
    <property type="project" value="TreeGrafter"/>
</dbReference>
<feature type="region of interest" description="Disordered" evidence="1">
    <location>
        <begin position="247"/>
        <end position="321"/>
    </location>
</feature>
<gene>
    <name evidence="2" type="ORF">RDB_LOCUS94888</name>
</gene>
<dbReference type="EMBL" id="CAJMWY010001933">
    <property type="protein sequence ID" value="CAE6478539.1"/>
    <property type="molecule type" value="Genomic_DNA"/>
</dbReference>
<name>A0A8H3H2C8_9AGAM</name>
<evidence type="ECO:0000313" key="2">
    <source>
        <dbReference type="EMBL" id="CAE6478539.1"/>
    </source>
</evidence>
<dbReference type="InterPro" id="IPR052115">
    <property type="entry name" value="NEXT_complex_subunit_ZCCHC8"/>
</dbReference>